<dbReference type="HAMAP" id="MF_01930">
    <property type="entry name" value="PurN"/>
    <property type="match status" value="1"/>
</dbReference>
<comment type="catalytic activity">
    <reaction evidence="4">
        <text>N(1)-(5-phospho-beta-D-ribosyl)glycinamide + (6R)-10-formyltetrahydrofolate = N(2)-formyl-N(1)-(5-phospho-beta-D-ribosyl)glycinamide + (6S)-5,6,7,8-tetrahydrofolate + H(+)</text>
        <dbReference type="Rhea" id="RHEA:15053"/>
        <dbReference type="ChEBI" id="CHEBI:15378"/>
        <dbReference type="ChEBI" id="CHEBI:57453"/>
        <dbReference type="ChEBI" id="CHEBI:143788"/>
        <dbReference type="ChEBI" id="CHEBI:147286"/>
        <dbReference type="ChEBI" id="CHEBI:195366"/>
        <dbReference type="EC" id="2.1.2.2"/>
    </reaction>
</comment>
<feature type="site" description="Raises pKa of active site His" evidence="4">
    <location>
        <position position="148"/>
    </location>
</feature>
<dbReference type="PANTHER" id="PTHR43369">
    <property type="entry name" value="PHOSPHORIBOSYLGLYCINAMIDE FORMYLTRANSFERASE"/>
    <property type="match status" value="1"/>
</dbReference>
<feature type="binding site" evidence="4">
    <location>
        <begin position="12"/>
        <end position="14"/>
    </location>
    <ligand>
        <name>N(1)-(5-phospho-beta-D-ribosyl)glycinamide</name>
        <dbReference type="ChEBI" id="CHEBI:143788"/>
    </ligand>
</feature>
<protein>
    <recommendedName>
        <fullName evidence="4">Phosphoribosylglycinamide formyltransferase</fullName>
        <ecNumber evidence="4">2.1.2.2</ecNumber>
    </recommendedName>
    <alternativeName>
        <fullName evidence="4">5'-phosphoribosylglycinamide transformylase</fullName>
    </alternativeName>
    <alternativeName>
        <fullName evidence="4">GAR transformylase</fullName>
        <shortName evidence="4">GART</shortName>
    </alternativeName>
</protein>
<dbReference type="Proteomes" id="UP000231322">
    <property type="component" value="Unassembled WGS sequence"/>
</dbReference>
<dbReference type="EC" id="2.1.2.2" evidence="4"/>
<dbReference type="InterPro" id="IPR036477">
    <property type="entry name" value="Formyl_transf_N_sf"/>
</dbReference>
<evidence type="ECO:0000256" key="1">
    <source>
        <dbReference type="ARBA" id="ARBA00005054"/>
    </source>
</evidence>
<name>A0A2G7HJL8_9CLOT</name>
<dbReference type="InterPro" id="IPR004607">
    <property type="entry name" value="GART"/>
</dbReference>
<dbReference type="Pfam" id="PF00551">
    <property type="entry name" value="Formyl_trans_N"/>
    <property type="match status" value="1"/>
</dbReference>
<dbReference type="FunFam" id="3.40.50.170:FF:000008">
    <property type="entry name" value="Phosphoribosylglycinamide formyltransferase"/>
    <property type="match status" value="1"/>
</dbReference>
<dbReference type="RefSeq" id="WP_099838590.1">
    <property type="nucleotide sequence ID" value="NZ_PEIK01000003.1"/>
</dbReference>
<keyword evidence="3 4" id="KW-0658">Purine biosynthesis</keyword>
<dbReference type="InterPro" id="IPR002376">
    <property type="entry name" value="Formyl_transf_N"/>
</dbReference>
<accession>A0A2G7HJL8</accession>
<keyword evidence="2 4" id="KW-0808">Transferase</keyword>
<evidence type="ECO:0000256" key="3">
    <source>
        <dbReference type="ARBA" id="ARBA00022755"/>
    </source>
</evidence>
<dbReference type="CDD" id="cd08645">
    <property type="entry name" value="FMT_core_GART"/>
    <property type="match status" value="1"/>
</dbReference>
<reference evidence="6 7" key="1">
    <citation type="submission" date="2017-10" db="EMBL/GenBank/DDBJ databases">
        <title>Reclassification of Eubacterium combesii and discrepancies in the nomenclature of botulinum neurotoxin producing clostridia. Request for an Opinion.</title>
        <authorList>
            <person name="Dobritsa A.P."/>
            <person name="Kutumbaka K.K."/>
            <person name="Samadpour M."/>
        </authorList>
    </citation>
    <scope>NUCLEOTIDE SEQUENCE [LARGE SCALE GENOMIC DNA]</scope>
    <source>
        <strain evidence="6 7">DSM 20696</strain>
    </source>
</reference>
<gene>
    <name evidence="4" type="primary">purN</name>
    <name evidence="6" type="ORF">CS538_05680</name>
</gene>
<proteinExistence type="inferred from homology"/>
<dbReference type="PANTHER" id="PTHR43369:SF2">
    <property type="entry name" value="PHOSPHORIBOSYLGLYCINAMIDE FORMYLTRANSFERASE"/>
    <property type="match status" value="1"/>
</dbReference>
<dbReference type="GO" id="GO:0004644">
    <property type="term" value="F:phosphoribosylglycinamide formyltransferase activity"/>
    <property type="evidence" value="ECO:0007669"/>
    <property type="project" value="UniProtKB-UniRule"/>
</dbReference>
<comment type="caution">
    <text evidence="4">Lacks conserved residue(s) required for the propagation of feature annotation.</text>
</comment>
<feature type="binding site" evidence="4">
    <location>
        <position position="60"/>
    </location>
    <ligand>
        <name>(6R)-10-formyltetrahydrofolate</name>
        <dbReference type="ChEBI" id="CHEBI:195366"/>
    </ligand>
</feature>
<organism evidence="6 7">
    <name type="scientific">Clostridium combesii</name>
    <dbReference type="NCBI Taxonomy" id="39481"/>
    <lineage>
        <taxon>Bacteria</taxon>
        <taxon>Bacillati</taxon>
        <taxon>Bacillota</taxon>
        <taxon>Clostridia</taxon>
        <taxon>Eubacteriales</taxon>
        <taxon>Clostridiaceae</taxon>
        <taxon>Clostridium</taxon>
    </lineage>
</organism>
<dbReference type="GO" id="GO:0006189">
    <property type="term" value="P:'de novo' IMP biosynthetic process"/>
    <property type="evidence" value="ECO:0007669"/>
    <property type="project" value="UniProtKB-UniRule"/>
</dbReference>
<evidence type="ECO:0000256" key="2">
    <source>
        <dbReference type="ARBA" id="ARBA00022679"/>
    </source>
</evidence>
<comment type="pathway">
    <text evidence="1 4">Purine metabolism; IMP biosynthesis via de novo pathway; N(2)-formyl-N(1)-(5-phospho-D-ribosyl)glycinamide from N(1)-(5-phospho-D-ribosyl)glycinamide (10-formyl THF route): step 1/1.</text>
</comment>
<comment type="caution">
    <text evidence="6">The sequence shown here is derived from an EMBL/GenBank/DDBJ whole genome shotgun (WGS) entry which is preliminary data.</text>
</comment>
<dbReference type="SUPFAM" id="SSF53328">
    <property type="entry name" value="Formyltransferase"/>
    <property type="match status" value="1"/>
</dbReference>
<dbReference type="AlphaFoldDB" id="A0A2G7HJL8"/>
<feature type="binding site" evidence="4">
    <location>
        <position position="105"/>
    </location>
    <ligand>
        <name>(6R)-10-formyltetrahydrofolate</name>
        <dbReference type="ChEBI" id="CHEBI:195366"/>
    </ligand>
</feature>
<keyword evidence="7" id="KW-1185">Reference proteome</keyword>
<sequence>MFKIAVLVSGGGSNLQSIIDKIEEGYIKNCKIEMVIGDRPNIYGIERAEKKGIKTLTLHRKIYKNDLSNKISECLYGKVDLIVLAGWLSILNEDLINKFENRIINIHPSLIPSFCGDGMYGIKVHQKALEYGVKISGCTVHFVDEGTDSGPIIIQKSVPVFAEDTAEILQKRVLEKEHEALPEAIKLISEEKVKLQGRKVFIKTY</sequence>
<feature type="domain" description="Formyl transferase N-terminal" evidence="5">
    <location>
        <begin position="3"/>
        <end position="185"/>
    </location>
</feature>
<dbReference type="GO" id="GO:0005829">
    <property type="term" value="C:cytosol"/>
    <property type="evidence" value="ECO:0007669"/>
    <property type="project" value="TreeGrafter"/>
</dbReference>
<comment type="similarity">
    <text evidence="4">Belongs to the GART family.</text>
</comment>
<evidence type="ECO:0000259" key="5">
    <source>
        <dbReference type="Pfam" id="PF00551"/>
    </source>
</evidence>
<evidence type="ECO:0000256" key="4">
    <source>
        <dbReference type="HAMAP-Rule" id="MF_01930"/>
    </source>
</evidence>
<dbReference type="UniPathway" id="UPA00074">
    <property type="reaction ID" value="UER00126"/>
</dbReference>
<comment type="function">
    <text evidence="4">Catalyzes the transfer of a formyl group from 10-formyltetrahydrofolate to 5-phospho-ribosyl-glycinamide (GAR), producing 5-phospho-ribosyl-N-formylglycinamide (FGAR) and tetrahydrofolate.</text>
</comment>
<dbReference type="Gene3D" id="3.40.50.170">
    <property type="entry name" value="Formyl transferase, N-terminal domain"/>
    <property type="match status" value="1"/>
</dbReference>
<feature type="active site" description="Proton donor" evidence="4">
    <location>
        <position position="107"/>
    </location>
</feature>
<dbReference type="EMBL" id="PEIK01000003">
    <property type="protein sequence ID" value="PIH05320.1"/>
    <property type="molecule type" value="Genomic_DNA"/>
</dbReference>
<dbReference type="NCBIfam" id="TIGR00639">
    <property type="entry name" value="PurN"/>
    <property type="match status" value="1"/>
</dbReference>
<evidence type="ECO:0000313" key="6">
    <source>
        <dbReference type="EMBL" id="PIH05320.1"/>
    </source>
</evidence>
<evidence type="ECO:0000313" key="7">
    <source>
        <dbReference type="Proteomes" id="UP000231322"/>
    </source>
</evidence>